<dbReference type="PANTHER" id="PTHR12161:SF55">
    <property type="entry name" value="REGULATOR OF VPS4 ACTIVITY IN THE MVB PATHWAY PROTEIN"/>
    <property type="match status" value="1"/>
</dbReference>
<dbReference type="EMBL" id="CM010720">
    <property type="protein sequence ID" value="RZC66876.1"/>
    <property type="molecule type" value="Genomic_DNA"/>
</dbReference>
<dbReference type="FunFam" id="1.20.1260.60:FF:000003">
    <property type="entry name" value="IST1-like protein isoform A"/>
    <property type="match status" value="1"/>
</dbReference>
<comment type="similarity">
    <text evidence="1">Belongs to the IST1 family.</text>
</comment>
<evidence type="ECO:0000313" key="3">
    <source>
        <dbReference type="EMBL" id="RZC66876.1"/>
    </source>
</evidence>
<dbReference type="Gramene" id="RZC66876">
    <property type="protein sequence ID" value="RZC66876"/>
    <property type="gene ID" value="C5167_010569"/>
</dbReference>
<dbReference type="OMA" id="YQIDWDT"/>
<evidence type="ECO:0000256" key="2">
    <source>
        <dbReference type="SAM" id="MobiDB-lite"/>
    </source>
</evidence>
<feature type="region of interest" description="Disordered" evidence="2">
    <location>
        <begin position="243"/>
        <end position="280"/>
    </location>
</feature>
<protein>
    <recommendedName>
        <fullName evidence="5">IST1-like protein</fullName>
    </recommendedName>
</protein>
<dbReference type="GO" id="GO:0015031">
    <property type="term" value="P:protein transport"/>
    <property type="evidence" value="ECO:0007669"/>
    <property type="project" value="InterPro"/>
</dbReference>
<accession>A0A4Y7K209</accession>
<keyword evidence="4" id="KW-1185">Reference proteome</keyword>
<gene>
    <name evidence="3" type="ORF">C5167_010569</name>
</gene>
<evidence type="ECO:0008006" key="5">
    <source>
        <dbReference type="Google" id="ProtNLM"/>
    </source>
</evidence>
<name>A0A4Y7K209_PAPSO</name>
<evidence type="ECO:0000256" key="1">
    <source>
        <dbReference type="ARBA" id="ARBA00005536"/>
    </source>
</evidence>
<reference evidence="3 4" key="1">
    <citation type="journal article" date="2018" name="Science">
        <title>The opium poppy genome and morphinan production.</title>
        <authorList>
            <person name="Guo L."/>
            <person name="Winzer T."/>
            <person name="Yang X."/>
            <person name="Li Y."/>
            <person name="Ning Z."/>
            <person name="He Z."/>
            <person name="Teodor R."/>
            <person name="Lu Y."/>
            <person name="Bowser T.A."/>
            <person name="Graham I.A."/>
            <person name="Ye K."/>
        </authorList>
    </citation>
    <scope>NUCLEOTIDE SEQUENCE [LARGE SCALE GENOMIC DNA]</scope>
    <source>
        <strain evidence="4">cv. HN1</strain>
        <tissue evidence="3">Leaves</tissue>
    </source>
</reference>
<dbReference type="Pfam" id="PF03398">
    <property type="entry name" value="Ist1"/>
    <property type="match status" value="1"/>
</dbReference>
<dbReference type="OrthoDB" id="29853at2759"/>
<dbReference type="PANTHER" id="PTHR12161">
    <property type="entry name" value="IST1 FAMILY MEMBER"/>
    <property type="match status" value="1"/>
</dbReference>
<feature type="region of interest" description="Disordered" evidence="2">
    <location>
        <begin position="333"/>
        <end position="525"/>
    </location>
</feature>
<feature type="compositionally biased region" description="Polar residues" evidence="2">
    <location>
        <begin position="253"/>
        <end position="277"/>
    </location>
</feature>
<feature type="compositionally biased region" description="Basic and acidic residues" evidence="2">
    <location>
        <begin position="414"/>
        <end position="435"/>
    </location>
</feature>
<feature type="compositionally biased region" description="Low complexity" evidence="2">
    <location>
        <begin position="380"/>
        <end position="392"/>
    </location>
</feature>
<dbReference type="Proteomes" id="UP000316621">
    <property type="component" value="Chromosome 6"/>
</dbReference>
<sequence>MTIDSASPCKKIMRFGVSIFGGGFKSSKCKTMAKLATARIKLLRNKREVVVKQMRRDIALLLQSGQDTTARIRVEHVIREQNVMAATEIIDLFCELIVARLSIISKQKTCPEDLKEGICSLIFSAPRCSDIPELAQIRDIFEKKYGKEFVSAATELRPDCGVNRTLIEKLSVRTPSGEVKLKLMKEIAKEYQIEWDTTESEKELLKPSEELIEGPSKFVSAASMPVKSASSYGINTSFNRYSANGRAQEEPSKFSSTTSMPVKSTSSYGVDSSSNRLWNDDEEDSMHFEDMASAAKAAAESAQQAVAAAQAATYLANRENQKLLMENHQLTKRINSLNGPDKQFSRNKYSYANSPGSPVLPSDSPVNIPNRRHHSKHSFSDSPSLPPASDSPIHSNNGRHHQSKLPGRVYESQNLERSRYSSDEEPDHTMADNKRGVQRRHSYNAPKARSNIQFDESEESESDCDEEIEMDRTPPAGISALPPSRPAPKLPTSHTSEFDERTGSAENSDSYGRRNSGVHPKLPDYDILAARFEALKTRKP</sequence>
<dbReference type="InterPro" id="IPR042277">
    <property type="entry name" value="IST1-like"/>
</dbReference>
<feature type="compositionally biased region" description="Acidic residues" evidence="2">
    <location>
        <begin position="455"/>
        <end position="469"/>
    </location>
</feature>
<dbReference type="Gene3D" id="1.20.1260.60">
    <property type="entry name" value="Vacuolar protein sorting-associated protein Ist1"/>
    <property type="match status" value="1"/>
</dbReference>
<proteinExistence type="inferred from homology"/>
<dbReference type="AlphaFoldDB" id="A0A4Y7K209"/>
<evidence type="ECO:0000313" key="4">
    <source>
        <dbReference type="Proteomes" id="UP000316621"/>
    </source>
</evidence>
<organism evidence="3 4">
    <name type="scientific">Papaver somniferum</name>
    <name type="common">Opium poppy</name>
    <dbReference type="NCBI Taxonomy" id="3469"/>
    <lineage>
        <taxon>Eukaryota</taxon>
        <taxon>Viridiplantae</taxon>
        <taxon>Streptophyta</taxon>
        <taxon>Embryophyta</taxon>
        <taxon>Tracheophyta</taxon>
        <taxon>Spermatophyta</taxon>
        <taxon>Magnoliopsida</taxon>
        <taxon>Ranunculales</taxon>
        <taxon>Papaveraceae</taxon>
        <taxon>Papaveroideae</taxon>
        <taxon>Papaver</taxon>
    </lineage>
</organism>
<dbReference type="STRING" id="3469.A0A4Y7K209"/>
<feature type="compositionally biased region" description="Polar residues" evidence="2">
    <location>
        <begin position="346"/>
        <end position="356"/>
    </location>
</feature>
<dbReference type="InterPro" id="IPR005061">
    <property type="entry name" value="Ist1"/>
</dbReference>